<keyword evidence="2" id="KW-0812">Transmembrane</keyword>
<evidence type="ECO:0008006" key="4">
    <source>
        <dbReference type="Google" id="ProtNLM"/>
    </source>
</evidence>
<feature type="transmembrane region" description="Helical" evidence="2">
    <location>
        <begin position="20"/>
        <end position="43"/>
    </location>
</feature>
<feature type="region of interest" description="Disordered" evidence="1">
    <location>
        <begin position="50"/>
        <end position="74"/>
    </location>
</feature>
<organism evidence="3">
    <name type="scientific">Herbiconiux sp. A18JL235</name>
    <dbReference type="NCBI Taxonomy" id="3152363"/>
    <lineage>
        <taxon>Bacteria</taxon>
        <taxon>Bacillati</taxon>
        <taxon>Actinomycetota</taxon>
        <taxon>Actinomycetes</taxon>
        <taxon>Micrococcales</taxon>
        <taxon>Microbacteriaceae</taxon>
        <taxon>Herbiconiux</taxon>
    </lineage>
</organism>
<accession>A0AB39BCD4</accession>
<gene>
    <name evidence="3" type="ORF">ABFY20_11425</name>
</gene>
<dbReference type="EMBL" id="CP162511">
    <property type="protein sequence ID" value="XDI03959.1"/>
    <property type="molecule type" value="Genomic_DNA"/>
</dbReference>
<dbReference type="RefSeq" id="WP_171704557.1">
    <property type="nucleotide sequence ID" value="NZ_CP162511.1"/>
</dbReference>
<protein>
    <recommendedName>
        <fullName evidence="4">LapA family protein</fullName>
    </recommendedName>
</protein>
<evidence type="ECO:0000256" key="2">
    <source>
        <dbReference type="SAM" id="Phobius"/>
    </source>
</evidence>
<name>A0AB39BCD4_9MICO</name>
<keyword evidence="2" id="KW-0472">Membrane</keyword>
<sequence>MSVLMSVVAEAVDVPIELPFPPIVFGLVAAVIFVALAFVTWSYRGVANRHPQKSARYASTHDVHGHADRTGADH</sequence>
<evidence type="ECO:0000256" key="1">
    <source>
        <dbReference type="SAM" id="MobiDB-lite"/>
    </source>
</evidence>
<reference evidence="3" key="1">
    <citation type="submission" date="2024-05" db="EMBL/GenBank/DDBJ databases">
        <title>Herbiconiux sp. A18JL235.</title>
        <authorList>
            <person name="Zhang G."/>
        </authorList>
    </citation>
    <scope>NUCLEOTIDE SEQUENCE</scope>
    <source>
        <strain evidence="3">A18JL235</strain>
    </source>
</reference>
<dbReference type="AlphaFoldDB" id="A0AB39BCD4"/>
<feature type="compositionally biased region" description="Basic and acidic residues" evidence="1">
    <location>
        <begin position="59"/>
        <end position="74"/>
    </location>
</feature>
<evidence type="ECO:0000313" key="3">
    <source>
        <dbReference type="EMBL" id="XDI03959.1"/>
    </source>
</evidence>
<proteinExistence type="predicted"/>
<keyword evidence="2" id="KW-1133">Transmembrane helix</keyword>